<keyword evidence="1" id="KW-0732">Signal</keyword>
<accession>A0A4Y2BMV3</accession>
<comment type="caution">
    <text evidence="2">The sequence shown here is derived from an EMBL/GenBank/DDBJ whole genome shotgun (WGS) entry which is preliminary data.</text>
</comment>
<gene>
    <name evidence="2" type="ORF">AVEN_59749_1</name>
</gene>
<sequence>MIIFSVLRLSFAMCSALTRLASSQLELAMSSAKTPVAVVLNMIQQSFGALFCVFLPFVLPLSFLDDVGEENQHFMAREHFWNSSCFSSIVDVTESSAQMAERKEKRI</sequence>
<name>A0A4Y2BMV3_ARAVE</name>
<evidence type="ECO:0000256" key="1">
    <source>
        <dbReference type="SAM" id="SignalP"/>
    </source>
</evidence>
<dbReference type="Proteomes" id="UP000499080">
    <property type="component" value="Unassembled WGS sequence"/>
</dbReference>
<evidence type="ECO:0000313" key="3">
    <source>
        <dbReference type="Proteomes" id="UP000499080"/>
    </source>
</evidence>
<dbReference type="EMBL" id="BGPR01000094">
    <property type="protein sequence ID" value="GBL93572.1"/>
    <property type="molecule type" value="Genomic_DNA"/>
</dbReference>
<reference evidence="2 3" key="1">
    <citation type="journal article" date="2019" name="Sci. Rep.">
        <title>Orb-weaving spider Araneus ventricosus genome elucidates the spidroin gene catalogue.</title>
        <authorList>
            <person name="Kono N."/>
            <person name="Nakamura H."/>
            <person name="Ohtoshi R."/>
            <person name="Moran D.A.P."/>
            <person name="Shinohara A."/>
            <person name="Yoshida Y."/>
            <person name="Fujiwara M."/>
            <person name="Mori M."/>
            <person name="Tomita M."/>
            <person name="Arakawa K."/>
        </authorList>
    </citation>
    <scope>NUCLEOTIDE SEQUENCE [LARGE SCALE GENOMIC DNA]</scope>
</reference>
<keyword evidence="3" id="KW-1185">Reference proteome</keyword>
<proteinExistence type="predicted"/>
<feature type="chain" id="PRO_5021381154" evidence="1">
    <location>
        <begin position="17"/>
        <end position="107"/>
    </location>
</feature>
<dbReference type="AlphaFoldDB" id="A0A4Y2BMV3"/>
<feature type="signal peptide" evidence="1">
    <location>
        <begin position="1"/>
        <end position="16"/>
    </location>
</feature>
<evidence type="ECO:0000313" key="2">
    <source>
        <dbReference type="EMBL" id="GBL93572.1"/>
    </source>
</evidence>
<protein>
    <submittedName>
        <fullName evidence="2">Uncharacterized protein</fullName>
    </submittedName>
</protein>
<organism evidence="2 3">
    <name type="scientific">Araneus ventricosus</name>
    <name type="common">Orbweaver spider</name>
    <name type="synonym">Epeira ventricosa</name>
    <dbReference type="NCBI Taxonomy" id="182803"/>
    <lineage>
        <taxon>Eukaryota</taxon>
        <taxon>Metazoa</taxon>
        <taxon>Ecdysozoa</taxon>
        <taxon>Arthropoda</taxon>
        <taxon>Chelicerata</taxon>
        <taxon>Arachnida</taxon>
        <taxon>Araneae</taxon>
        <taxon>Araneomorphae</taxon>
        <taxon>Entelegynae</taxon>
        <taxon>Araneoidea</taxon>
        <taxon>Araneidae</taxon>
        <taxon>Araneus</taxon>
    </lineage>
</organism>